<name>A0A3N0CTY2_SINP1</name>
<reference evidence="1 2" key="1">
    <citation type="submission" date="2018-10" db="EMBL/GenBank/DDBJ databases">
        <title>Sinomicrobium pectinilyticum sp. nov., a pectinase-producing bacterium isolated from alkaline and saline soil, and emended description of the genus Sinomicrobium.</title>
        <authorList>
            <person name="Cheng B."/>
            <person name="Li C."/>
            <person name="Lai Q."/>
            <person name="Du M."/>
            <person name="Shao Z."/>
            <person name="Xu P."/>
            <person name="Yang C."/>
        </authorList>
    </citation>
    <scope>NUCLEOTIDE SEQUENCE [LARGE SCALE GENOMIC DNA]</scope>
    <source>
        <strain evidence="1 2">5DNS001</strain>
    </source>
</reference>
<dbReference type="EMBL" id="RJTM01000233">
    <property type="protein sequence ID" value="RNL66904.1"/>
    <property type="molecule type" value="Genomic_DNA"/>
</dbReference>
<evidence type="ECO:0000313" key="2">
    <source>
        <dbReference type="Proteomes" id="UP000267469"/>
    </source>
</evidence>
<protein>
    <submittedName>
        <fullName evidence="1">Uncharacterized protein</fullName>
    </submittedName>
</protein>
<gene>
    <name evidence="1" type="ORF">ED312_23555</name>
</gene>
<evidence type="ECO:0000313" key="1">
    <source>
        <dbReference type="EMBL" id="RNL66904.1"/>
    </source>
</evidence>
<organism evidence="1 2">
    <name type="scientific">Sinomicrobium pectinilyticum</name>
    <dbReference type="NCBI Taxonomy" id="1084421"/>
    <lineage>
        <taxon>Bacteria</taxon>
        <taxon>Pseudomonadati</taxon>
        <taxon>Bacteroidota</taxon>
        <taxon>Flavobacteriia</taxon>
        <taxon>Flavobacteriales</taxon>
        <taxon>Flavobacteriaceae</taxon>
        <taxon>Sinomicrobium</taxon>
    </lineage>
</organism>
<keyword evidence="2" id="KW-1185">Reference proteome</keyword>
<dbReference type="Proteomes" id="UP000267469">
    <property type="component" value="Unassembled WGS sequence"/>
</dbReference>
<accession>A0A3N0CTY2</accession>
<sequence>MARYNVSGNPNVSELRVNIGDDPTHFGDKLVVGVTEGSETWHPRFIIQGDGGVGIGTVDPGTWKLAVNGNIRAKEIKVE</sequence>
<comment type="caution">
    <text evidence="1">The sequence shown here is derived from an EMBL/GenBank/DDBJ whole genome shotgun (WGS) entry which is preliminary data.</text>
</comment>
<proteinExistence type="predicted"/>
<feature type="non-terminal residue" evidence="1">
    <location>
        <position position="79"/>
    </location>
</feature>
<dbReference type="AlphaFoldDB" id="A0A3N0CTY2"/>